<keyword evidence="3" id="KW-0274">FAD</keyword>
<proteinExistence type="inferred from homology"/>
<dbReference type="InterPro" id="IPR036188">
    <property type="entry name" value="FAD/NAD-bd_sf"/>
</dbReference>
<dbReference type="PANTHER" id="PTHR13789:SF309">
    <property type="entry name" value="PUTATIVE (AFU_ORTHOLOGUE AFUA_6G14510)-RELATED"/>
    <property type="match status" value="1"/>
</dbReference>
<comment type="similarity">
    <text evidence="1">Belongs to the paxM FAD-dependent monooxygenase family.</text>
</comment>
<dbReference type="OMA" id="MWWSTYE"/>
<evidence type="ECO:0000256" key="2">
    <source>
        <dbReference type="ARBA" id="ARBA00022630"/>
    </source>
</evidence>
<evidence type="ECO:0000259" key="6">
    <source>
        <dbReference type="Pfam" id="PF01494"/>
    </source>
</evidence>
<dbReference type="Gene3D" id="3.50.50.60">
    <property type="entry name" value="FAD/NAD(P)-binding domain"/>
    <property type="match status" value="1"/>
</dbReference>
<dbReference type="AlphaFoldDB" id="A0A1R3RC15"/>
<evidence type="ECO:0000256" key="4">
    <source>
        <dbReference type="ARBA" id="ARBA00023002"/>
    </source>
</evidence>
<keyword evidence="2" id="KW-0285">Flavoprotein</keyword>
<feature type="domain" description="FAD-binding" evidence="6">
    <location>
        <begin position="333"/>
        <end position="377"/>
    </location>
</feature>
<sequence>MKIVIVGGGISGCAAYLTLRKHLPRPPPPAEDHEYTIYEAYDTNTNHERTEQDTHSATLIVGGGLGVAPNGLHVLERLDSDLLHEIVQGGYMVDHSNLKSKHGHLLMRLSASGTCPSTQSPSKRLPMHLLGTSRHNLWQALRRHIPEAIIIHKRVAKVTPHTTGPNTLTFTDNSPPISADLVIGADGLKSISKRALFPDTNEDPYSPHYEGLVSIGGFLPTNSLPTLPQGSMNFLFSSTGFFGYFYADSSTTSPHRSSPHHISPPGHTLAWWTTYSMPSPPDPKSLNLNLTTLTQDLRRRYSTWTDPIVTTIAPTMTISTIYPVWTSPRLPTFSHHGTILIGDAAHTLPPTSGQGASQALEDAEALALFLGHYLNESYRGGAITEIEAVNRAGEEYTSCRRPRVEGILDKAEKMQDMKRDEGGWLGGRVREWVMYVGMWLVGWFPGVVMGWQRGVFDYDLPGEVERVLRGE</sequence>
<dbReference type="Pfam" id="PF01494">
    <property type="entry name" value="FAD_binding_3"/>
    <property type="match status" value="1"/>
</dbReference>
<dbReference type="GO" id="GO:0004497">
    <property type="term" value="F:monooxygenase activity"/>
    <property type="evidence" value="ECO:0007669"/>
    <property type="project" value="UniProtKB-KW"/>
</dbReference>
<dbReference type="SUPFAM" id="SSF51905">
    <property type="entry name" value="FAD/NAD(P)-binding domain"/>
    <property type="match status" value="1"/>
</dbReference>
<keyword evidence="5" id="KW-0503">Monooxygenase</keyword>
<dbReference type="GO" id="GO:0071949">
    <property type="term" value="F:FAD binding"/>
    <property type="evidence" value="ECO:0007669"/>
    <property type="project" value="InterPro"/>
</dbReference>
<gene>
    <name evidence="7" type="ORF">ASPCADRAFT_175648</name>
</gene>
<accession>A0A1R3RC15</accession>
<organism evidence="7 8">
    <name type="scientific">Aspergillus carbonarius (strain ITEM 5010)</name>
    <dbReference type="NCBI Taxonomy" id="602072"/>
    <lineage>
        <taxon>Eukaryota</taxon>
        <taxon>Fungi</taxon>
        <taxon>Dikarya</taxon>
        <taxon>Ascomycota</taxon>
        <taxon>Pezizomycotina</taxon>
        <taxon>Eurotiomycetes</taxon>
        <taxon>Eurotiomycetidae</taxon>
        <taxon>Eurotiales</taxon>
        <taxon>Aspergillaceae</taxon>
        <taxon>Aspergillus</taxon>
        <taxon>Aspergillus subgen. Circumdati</taxon>
    </lineage>
</organism>
<evidence type="ECO:0000313" key="8">
    <source>
        <dbReference type="Proteomes" id="UP000188318"/>
    </source>
</evidence>
<dbReference type="PANTHER" id="PTHR13789">
    <property type="entry name" value="MONOOXYGENASE"/>
    <property type="match status" value="1"/>
</dbReference>
<evidence type="ECO:0000313" key="7">
    <source>
        <dbReference type="EMBL" id="OOF92031.1"/>
    </source>
</evidence>
<protein>
    <recommendedName>
        <fullName evidence="6">FAD-binding domain-containing protein</fullName>
    </recommendedName>
</protein>
<dbReference type="InterPro" id="IPR050493">
    <property type="entry name" value="FAD-dep_Monooxygenase_BioMet"/>
</dbReference>
<evidence type="ECO:0000256" key="1">
    <source>
        <dbReference type="ARBA" id="ARBA00007992"/>
    </source>
</evidence>
<dbReference type="PRINTS" id="PR00420">
    <property type="entry name" value="RNGMNOXGNASE"/>
</dbReference>
<reference evidence="8" key="1">
    <citation type="journal article" date="2017" name="Genome Biol.">
        <title>Comparative genomics reveals high biological diversity and specific adaptations in the industrially and medically important fungal genus Aspergillus.</title>
        <authorList>
            <person name="de Vries R.P."/>
            <person name="Riley R."/>
            <person name="Wiebenga A."/>
            <person name="Aguilar-Osorio G."/>
            <person name="Amillis S."/>
            <person name="Uchima C.A."/>
            <person name="Anderluh G."/>
            <person name="Asadollahi M."/>
            <person name="Askin M."/>
            <person name="Barry K."/>
            <person name="Battaglia E."/>
            <person name="Bayram O."/>
            <person name="Benocci T."/>
            <person name="Braus-Stromeyer S.A."/>
            <person name="Caldana C."/>
            <person name="Canovas D."/>
            <person name="Cerqueira G.C."/>
            <person name="Chen F."/>
            <person name="Chen W."/>
            <person name="Choi C."/>
            <person name="Clum A."/>
            <person name="Dos Santos R.A."/>
            <person name="Damasio A.R."/>
            <person name="Diallinas G."/>
            <person name="Emri T."/>
            <person name="Fekete E."/>
            <person name="Flipphi M."/>
            <person name="Freyberg S."/>
            <person name="Gallo A."/>
            <person name="Gournas C."/>
            <person name="Habgood R."/>
            <person name="Hainaut M."/>
            <person name="Harispe M.L."/>
            <person name="Henrissat B."/>
            <person name="Hilden K.S."/>
            <person name="Hope R."/>
            <person name="Hossain A."/>
            <person name="Karabika E."/>
            <person name="Karaffa L."/>
            <person name="Karanyi Z."/>
            <person name="Krasevec N."/>
            <person name="Kuo A."/>
            <person name="Kusch H."/>
            <person name="LaButti K."/>
            <person name="Lagendijk E.L."/>
            <person name="Lapidus A."/>
            <person name="Levasseur A."/>
            <person name="Lindquist E."/>
            <person name="Lipzen A."/>
            <person name="Logrieco A.F."/>
            <person name="MacCabe A."/>
            <person name="Maekelae M.R."/>
            <person name="Malavazi I."/>
            <person name="Melin P."/>
            <person name="Meyer V."/>
            <person name="Mielnichuk N."/>
            <person name="Miskei M."/>
            <person name="Molnar A.P."/>
            <person name="Mule G."/>
            <person name="Ngan C.Y."/>
            <person name="Orejas M."/>
            <person name="Orosz E."/>
            <person name="Ouedraogo J.P."/>
            <person name="Overkamp K.M."/>
            <person name="Park H.-S."/>
            <person name="Perrone G."/>
            <person name="Piumi F."/>
            <person name="Punt P.J."/>
            <person name="Ram A.F."/>
            <person name="Ramon A."/>
            <person name="Rauscher S."/>
            <person name="Record E."/>
            <person name="Riano-Pachon D.M."/>
            <person name="Robert V."/>
            <person name="Roehrig J."/>
            <person name="Ruller R."/>
            <person name="Salamov A."/>
            <person name="Salih N.S."/>
            <person name="Samson R.A."/>
            <person name="Sandor E."/>
            <person name="Sanguinetti M."/>
            <person name="Schuetze T."/>
            <person name="Sepcic K."/>
            <person name="Shelest E."/>
            <person name="Sherlock G."/>
            <person name="Sophianopoulou V."/>
            <person name="Squina F.M."/>
            <person name="Sun H."/>
            <person name="Susca A."/>
            <person name="Todd R.B."/>
            <person name="Tsang A."/>
            <person name="Unkles S.E."/>
            <person name="van de Wiele N."/>
            <person name="van Rossen-Uffink D."/>
            <person name="Oliveira J.V."/>
            <person name="Vesth T.C."/>
            <person name="Visser J."/>
            <person name="Yu J.-H."/>
            <person name="Zhou M."/>
            <person name="Andersen M.R."/>
            <person name="Archer D.B."/>
            <person name="Baker S.E."/>
            <person name="Benoit I."/>
            <person name="Brakhage A.A."/>
            <person name="Braus G.H."/>
            <person name="Fischer R."/>
            <person name="Frisvad J.C."/>
            <person name="Goldman G.H."/>
            <person name="Houbraken J."/>
            <person name="Oakley B."/>
            <person name="Pocsi I."/>
            <person name="Scazzocchio C."/>
            <person name="Seiboth B."/>
            <person name="vanKuyk P.A."/>
            <person name="Wortman J."/>
            <person name="Dyer P.S."/>
            <person name="Grigoriev I.V."/>
        </authorList>
    </citation>
    <scope>NUCLEOTIDE SEQUENCE [LARGE SCALE GENOMIC DNA]</scope>
    <source>
        <strain evidence="8">ITEM 5010</strain>
    </source>
</reference>
<dbReference type="InterPro" id="IPR002938">
    <property type="entry name" value="FAD-bd"/>
</dbReference>
<dbReference type="OrthoDB" id="16820at2759"/>
<keyword evidence="4" id="KW-0560">Oxidoreductase</keyword>
<dbReference type="STRING" id="602072.A0A1R3RC15"/>
<dbReference type="VEuPathDB" id="FungiDB:ASPCADRAFT_175648"/>
<name>A0A1R3RC15_ASPC5</name>
<dbReference type="EMBL" id="KV907508">
    <property type="protein sequence ID" value="OOF92031.1"/>
    <property type="molecule type" value="Genomic_DNA"/>
</dbReference>
<dbReference type="Proteomes" id="UP000188318">
    <property type="component" value="Unassembled WGS sequence"/>
</dbReference>
<keyword evidence="8" id="KW-1185">Reference proteome</keyword>
<evidence type="ECO:0000256" key="3">
    <source>
        <dbReference type="ARBA" id="ARBA00022827"/>
    </source>
</evidence>
<evidence type="ECO:0000256" key="5">
    <source>
        <dbReference type="ARBA" id="ARBA00023033"/>
    </source>
</evidence>